<dbReference type="SMART" id="SM00612">
    <property type="entry name" value="Kelch"/>
    <property type="match status" value="6"/>
</dbReference>
<dbReference type="FunFam" id="1.25.40.420:FF:000001">
    <property type="entry name" value="Kelch-like family member 12"/>
    <property type="match status" value="1"/>
</dbReference>
<dbReference type="SUPFAM" id="SSF50965">
    <property type="entry name" value="Galactose oxidase, central domain"/>
    <property type="match status" value="1"/>
</dbReference>
<evidence type="ECO:0000259" key="5">
    <source>
        <dbReference type="PROSITE" id="PS51462"/>
    </source>
</evidence>
<dbReference type="PROSITE" id="PS00893">
    <property type="entry name" value="NUDIX_BOX"/>
    <property type="match status" value="1"/>
</dbReference>
<dbReference type="PROSITE" id="PS51462">
    <property type="entry name" value="NUDIX"/>
    <property type="match status" value="1"/>
</dbReference>
<dbReference type="CDD" id="cd18888">
    <property type="entry name" value="NUDIX_ADPRase_Nudt5"/>
    <property type="match status" value="1"/>
</dbReference>
<evidence type="ECO:0000256" key="3">
    <source>
        <dbReference type="ARBA" id="ARBA00022801"/>
    </source>
</evidence>
<dbReference type="EMBL" id="CADEPM010000001">
    <property type="protein sequence ID" value="CAB3398013.1"/>
    <property type="molecule type" value="Genomic_DNA"/>
</dbReference>
<feature type="domain" description="BTB" evidence="4">
    <location>
        <begin position="104"/>
        <end position="171"/>
    </location>
</feature>
<dbReference type="Proteomes" id="UP000494206">
    <property type="component" value="Unassembled WGS sequence"/>
</dbReference>
<evidence type="ECO:0000256" key="2">
    <source>
        <dbReference type="ARBA" id="ARBA00022737"/>
    </source>
</evidence>
<feature type="domain" description="Nudix hydrolase" evidence="5">
    <location>
        <begin position="732"/>
        <end position="862"/>
    </location>
</feature>
<dbReference type="Pfam" id="PF07707">
    <property type="entry name" value="BACK"/>
    <property type="match status" value="1"/>
</dbReference>
<dbReference type="Gene3D" id="3.90.79.10">
    <property type="entry name" value="Nucleoside Triphosphate Pyrophosphohydrolase"/>
    <property type="match status" value="1"/>
</dbReference>
<dbReference type="GO" id="GO:0016787">
    <property type="term" value="F:hydrolase activity"/>
    <property type="evidence" value="ECO:0007669"/>
    <property type="project" value="UniProtKB-KW"/>
</dbReference>
<keyword evidence="7" id="KW-1185">Reference proteome</keyword>
<dbReference type="InterPro" id="IPR011043">
    <property type="entry name" value="Gal_Oxase/kelch_b-propeller"/>
</dbReference>
<keyword evidence="3" id="KW-0378">Hydrolase</keyword>
<dbReference type="Pfam" id="PF00293">
    <property type="entry name" value="NUDIX"/>
    <property type="match status" value="1"/>
</dbReference>
<dbReference type="OrthoDB" id="45365at2759"/>
<dbReference type="InterPro" id="IPR011705">
    <property type="entry name" value="BACK"/>
</dbReference>
<dbReference type="Gene3D" id="1.25.40.420">
    <property type="match status" value="1"/>
</dbReference>
<keyword evidence="2" id="KW-0677">Repeat</keyword>
<proteinExistence type="predicted"/>
<dbReference type="InterPro" id="IPR000086">
    <property type="entry name" value="NUDIX_hydrolase_dom"/>
</dbReference>
<dbReference type="SMART" id="SM00875">
    <property type="entry name" value="BACK"/>
    <property type="match status" value="1"/>
</dbReference>
<gene>
    <name evidence="6" type="ORF">CBOVIS_LOCUS1343</name>
</gene>
<dbReference type="InterPro" id="IPR020084">
    <property type="entry name" value="NUDIX_hydrolase_CS"/>
</dbReference>
<comment type="caution">
    <text evidence="6">The sequence shown here is derived from an EMBL/GenBank/DDBJ whole genome shotgun (WGS) entry which is preliminary data.</text>
</comment>
<evidence type="ECO:0000313" key="6">
    <source>
        <dbReference type="EMBL" id="CAB3398013.1"/>
    </source>
</evidence>
<evidence type="ECO:0000313" key="7">
    <source>
        <dbReference type="Proteomes" id="UP000494206"/>
    </source>
</evidence>
<evidence type="ECO:0000256" key="1">
    <source>
        <dbReference type="ARBA" id="ARBA00022441"/>
    </source>
</evidence>
<dbReference type="PANTHER" id="PTHR45632">
    <property type="entry name" value="LD33804P"/>
    <property type="match status" value="1"/>
</dbReference>
<dbReference type="Gene3D" id="2.120.10.80">
    <property type="entry name" value="Kelch-type beta propeller"/>
    <property type="match status" value="2"/>
</dbReference>
<dbReference type="PANTHER" id="PTHR45632:SF26">
    <property type="entry name" value="BTB DOMAIN-CONTAINING PROTEIN"/>
    <property type="match status" value="1"/>
</dbReference>
<sequence>MVVLGSFAAIHPTKLSRAEIFEMPKMWDTGEDGFSNMTYCPVDFAQNPSILRGEKRDCRGVRIPFIGLDLTNVFPDNLVSVKNVEQPAEIMRLVKTFRDDDLLCDVELEVDGDVIKAHRCVLAAASPYFRAMFTNGMLEMEKKRIVLNDIPRESLHDLISFIYSNEITITSENVQQLIFSASVLQIDNIVTACQQFLTKIITVQNCLSLRQFAEIYNCTQLIEATENFAADHFAAIKQREEFMKISFKHLHALLVRCDLNIREEHEVFETLIDWVESDEVNRLQYLSKLFETVRLPLLGLSYLIQVVNVHRLIRGNRKCQDCVSEALLEIMQPQKKVASVTCNLQNDMGSSQYAASTSIQKTIPVSAKTLAKMGPRMSVAGVIFCAGGRGSLGDPFRSVEAYDWRKNKWFLIDDMTTQRRHVGVVSALGQLYAIGGHDGVTHLASAEVFNPKTGKWRRIAPMRLARRGIAVTALDSAIYAVGGLDDSTCYRTVERYDIENDEWCIVAEMTIQRGGVGVSALGKHLYAIGGNDGTSSLSSCERFDPILDRWKPIASMQNRRAGAGVCVLDGYLYAIGGFDDNAPLLTCERYNADEDVWQPISCMNSARGGVGVAAMGGHVYAIGGHDGLRYLNTAERYDPLTNQWHPVPDLRECRAGAGVAWEDLRVDDLINSRNYGDSGCAPTSVRCPYILSDPSVVFDGKWIQTRQIHFETRAGVKGVWQSVHRNTKPVGAPADGVSIIAKVRKNSKDYIVLVQQYRIPTGKMCLEFPAGLVDNGEDAEQCAVRELKEETGYTCAKVLFKSKECFLDPGLTDDSQCFVICEIDGDLPENMKPDIEVILVEHSKLLEYIRSLDKSVYVEATVYAYAFGAHYNELFNSAK</sequence>
<accession>A0A8S1EBW6</accession>
<dbReference type="AlphaFoldDB" id="A0A8S1EBW6"/>
<dbReference type="PROSITE" id="PS50097">
    <property type="entry name" value="BTB"/>
    <property type="match status" value="1"/>
</dbReference>
<dbReference type="Pfam" id="PF00651">
    <property type="entry name" value="BTB"/>
    <property type="match status" value="1"/>
</dbReference>
<dbReference type="Gene3D" id="3.30.710.10">
    <property type="entry name" value="Potassium Channel Kv1.1, Chain A"/>
    <property type="match status" value="1"/>
</dbReference>
<dbReference type="InterPro" id="IPR000210">
    <property type="entry name" value="BTB/POZ_dom"/>
</dbReference>
<protein>
    <recommendedName>
        <fullName evidence="8">BTB domain-containing protein</fullName>
    </recommendedName>
</protein>
<reference evidence="6 7" key="1">
    <citation type="submission" date="2020-04" db="EMBL/GenBank/DDBJ databases">
        <authorList>
            <person name="Laetsch R D."/>
            <person name="Stevens L."/>
            <person name="Kumar S."/>
            <person name="Blaxter L. M."/>
        </authorList>
    </citation>
    <scope>NUCLEOTIDE SEQUENCE [LARGE SCALE GENOMIC DNA]</scope>
</reference>
<dbReference type="InterPro" id="IPR015797">
    <property type="entry name" value="NUDIX_hydrolase-like_dom_sf"/>
</dbReference>
<dbReference type="Pfam" id="PF01344">
    <property type="entry name" value="Kelch_1"/>
    <property type="match status" value="6"/>
</dbReference>
<dbReference type="SUPFAM" id="SSF54695">
    <property type="entry name" value="POZ domain"/>
    <property type="match status" value="1"/>
</dbReference>
<name>A0A8S1EBW6_9PELO</name>
<organism evidence="6 7">
    <name type="scientific">Caenorhabditis bovis</name>
    <dbReference type="NCBI Taxonomy" id="2654633"/>
    <lineage>
        <taxon>Eukaryota</taxon>
        <taxon>Metazoa</taxon>
        <taxon>Ecdysozoa</taxon>
        <taxon>Nematoda</taxon>
        <taxon>Chromadorea</taxon>
        <taxon>Rhabditida</taxon>
        <taxon>Rhabditina</taxon>
        <taxon>Rhabditomorpha</taxon>
        <taxon>Rhabditoidea</taxon>
        <taxon>Rhabditidae</taxon>
        <taxon>Peloderinae</taxon>
        <taxon>Caenorhabditis</taxon>
    </lineage>
</organism>
<dbReference type="SUPFAM" id="SSF55811">
    <property type="entry name" value="Nudix"/>
    <property type="match status" value="1"/>
</dbReference>
<evidence type="ECO:0000259" key="4">
    <source>
        <dbReference type="PROSITE" id="PS50097"/>
    </source>
</evidence>
<dbReference type="PRINTS" id="PR00501">
    <property type="entry name" value="KELCHREPEAT"/>
</dbReference>
<keyword evidence="1" id="KW-0880">Kelch repeat</keyword>
<dbReference type="SMART" id="SM00225">
    <property type="entry name" value="BTB"/>
    <property type="match status" value="1"/>
</dbReference>
<evidence type="ECO:0008006" key="8">
    <source>
        <dbReference type="Google" id="ProtNLM"/>
    </source>
</evidence>
<dbReference type="InterPro" id="IPR015915">
    <property type="entry name" value="Kelch-typ_b-propeller"/>
</dbReference>
<dbReference type="InterPro" id="IPR006652">
    <property type="entry name" value="Kelch_1"/>
</dbReference>
<dbReference type="InterPro" id="IPR011333">
    <property type="entry name" value="SKP1/BTB/POZ_sf"/>
</dbReference>